<keyword evidence="5" id="KW-1015">Disulfide bond</keyword>
<dbReference type="GO" id="GO:0004252">
    <property type="term" value="F:serine-type endopeptidase activity"/>
    <property type="evidence" value="ECO:0007669"/>
    <property type="project" value="InterPro"/>
</dbReference>
<comment type="similarity">
    <text evidence="6">Belongs to the peptidase S1 family. CLIP subfamily.</text>
</comment>
<evidence type="ECO:0000313" key="10">
    <source>
        <dbReference type="Proteomes" id="UP000075901"/>
    </source>
</evidence>
<keyword evidence="2" id="KW-0645">Protease</keyword>
<dbReference type="PROSITE" id="PS00134">
    <property type="entry name" value="TRYPSIN_HIS"/>
    <property type="match status" value="1"/>
</dbReference>
<keyword evidence="10" id="KW-1185">Reference proteome</keyword>
<dbReference type="GO" id="GO:0006508">
    <property type="term" value="P:proteolysis"/>
    <property type="evidence" value="ECO:0007669"/>
    <property type="project" value="UniProtKB-KW"/>
</dbReference>
<dbReference type="EnsemblMetazoa" id="AMAM014399-RA">
    <property type="protein sequence ID" value="AMAM014399-PA"/>
    <property type="gene ID" value="AMAM014399"/>
</dbReference>
<proteinExistence type="inferred from homology"/>
<evidence type="ECO:0000256" key="5">
    <source>
        <dbReference type="ARBA" id="ARBA00023157"/>
    </source>
</evidence>
<keyword evidence="4" id="KW-0720">Serine protease</keyword>
<evidence type="ECO:0000256" key="7">
    <source>
        <dbReference type="SAM" id="SignalP"/>
    </source>
</evidence>
<organism evidence="9 10">
    <name type="scientific">Anopheles maculatus</name>
    <dbReference type="NCBI Taxonomy" id="74869"/>
    <lineage>
        <taxon>Eukaryota</taxon>
        <taxon>Metazoa</taxon>
        <taxon>Ecdysozoa</taxon>
        <taxon>Arthropoda</taxon>
        <taxon>Hexapoda</taxon>
        <taxon>Insecta</taxon>
        <taxon>Pterygota</taxon>
        <taxon>Neoptera</taxon>
        <taxon>Endopterygota</taxon>
        <taxon>Diptera</taxon>
        <taxon>Nematocera</taxon>
        <taxon>Culicoidea</taxon>
        <taxon>Culicidae</taxon>
        <taxon>Anophelinae</taxon>
        <taxon>Anopheles</taxon>
        <taxon>Anopheles maculatus group</taxon>
    </lineage>
</organism>
<name>A0A182SVQ8_9DIPT</name>
<dbReference type="SMART" id="SM00020">
    <property type="entry name" value="Tryp_SPc"/>
    <property type="match status" value="1"/>
</dbReference>
<dbReference type="InterPro" id="IPR018114">
    <property type="entry name" value="TRYPSIN_HIS"/>
</dbReference>
<accession>A0A182SVQ8</accession>
<dbReference type="PRINTS" id="PR00722">
    <property type="entry name" value="CHYMOTRYPSIN"/>
</dbReference>
<dbReference type="InterPro" id="IPR043504">
    <property type="entry name" value="Peptidase_S1_PA_chymotrypsin"/>
</dbReference>
<dbReference type="PANTHER" id="PTHR24276:SF96">
    <property type="entry name" value="PEPTIDASE S1 DOMAIN-CONTAINING PROTEIN"/>
    <property type="match status" value="1"/>
</dbReference>
<evidence type="ECO:0000256" key="2">
    <source>
        <dbReference type="ARBA" id="ARBA00022670"/>
    </source>
</evidence>
<dbReference type="Gene3D" id="2.40.10.10">
    <property type="entry name" value="Trypsin-like serine proteases"/>
    <property type="match status" value="2"/>
</dbReference>
<feature type="chain" id="PRO_5008136171" description="Peptidase S1 domain-containing protein" evidence="7">
    <location>
        <begin position="21"/>
        <end position="229"/>
    </location>
</feature>
<comment type="subcellular location">
    <subcellularLocation>
        <location evidence="1">Secreted</location>
        <location evidence="1">Extracellular space</location>
    </subcellularLocation>
</comment>
<feature type="signal peptide" evidence="7">
    <location>
        <begin position="1"/>
        <end position="20"/>
    </location>
</feature>
<dbReference type="InterPro" id="IPR050430">
    <property type="entry name" value="Peptidase_S1"/>
</dbReference>
<dbReference type="AlphaFoldDB" id="A0A182SVQ8"/>
<dbReference type="VEuPathDB" id="VectorBase:AMAM014399"/>
<dbReference type="Pfam" id="PF00089">
    <property type="entry name" value="Trypsin"/>
    <property type="match status" value="2"/>
</dbReference>
<dbReference type="SUPFAM" id="SSF50494">
    <property type="entry name" value="Trypsin-like serine proteases"/>
    <property type="match status" value="1"/>
</dbReference>
<dbReference type="PROSITE" id="PS50240">
    <property type="entry name" value="TRYPSIN_DOM"/>
    <property type="match status" value="1"/>
</dbReference>
<keyword evidence="3" id="KW-0378">Hydrolase</keyword>
<evidence type="ECO:0000313" key="9">
    <source>
        <dbReference type="EnsemblMetazoa" id="AMAM014399-PA"/>
    </source>
</evidence>
<evidence type="ECO:0000256" key="1">
    <source>
        <dbReference type="ARBA" id="ARBA00004239"/>
    </source>
</evidence>
<feature type="domain" description="Peptidase S1" evidence="8">
    <location>
        <begin position="37"/>
        <end position="228"/>
    </location>
</feature>
<evidence type="ECO:0000256" key="4">
    <source>
        <dbReference type="ARBA" id="ARBA00022825"/>
    </source>
</evidence>
<dbReference type="InterPro" id="IPR001314">
    <property type="entry name" value="Peptidase_S1A"/>
</dbReference>
<reference evidence="9" key="2">
    <citation type="submission" date="2020-05" db="UniProtKB">
        <authorList>
            <consortium name="EnsemblMetazoa"/>
        </authorList>
    </citation>
    <scope>IDENTIFICATION</scope>
    <source>
        <strain evidence="9">maculatus3</strain>
    </source>
</reference>
<dbReference type="Proteomes" id="UP000075901">
    <property type="component" value="Unassembled WGS sequence"/>
</dbReference>
<dbReference type="InterPro" id="IPR001254">
    <property type="entry name" value="Trypsin_dom"/>
</dbReference>
<evidence type="ECO:0000256" key="3">
    <source>
        <dbReference type="ARBA" id="ARBA00022801"/>
    </source>
</evidence>
<protein>
    <recommendedName>
        <fullName evidence="8">Peptidase S1 domain-containing protein</fullName>
    </recommendedName>
</protein>
<dbReference type="GO" id="GO:0005576">
    <property type="term" value="C:extracellular region"/>
    <property type="evidence" value="ECO:0007669"/>
    <property type="project" value="UniProtKB-SubCell"/>
</dbReference>
<evidence type="ECO:0000259" key="8">
    <source>
        <dbReference type="PROSITE" id="PS50240"/>
    </source>
</evidence>
<sequence>MKQVIGLVLLGLLCSNAVVAENEKDTKADGPSQSGRIINGYEVNIANYKYSLSLWVDNRYFCGASIISGSHALTAAHCVLGIAASRNYDAAVITVPTNSFVGKANMAPIGLQTAEVPAGTRCFVVGWGWYDNNLQTASNSLRYTNVQTVSEASCSATFQQSIMPDQICSINGSNMEVCKGDSGSALVCGGRVTGLVSFGRVPCTSSAPAVYAKIMGPSVRSFIRSQTGI</sequence>
<keyword evidence="7" id="KW-0732">Signal</keyword>
<dbReference type="PANTHER" id="PTHR24276">
    <property type="entry name" value="POLYSERASE-RELATED"/>
    <property type="match status" value="1"/>
</dbReference>
<evidence type="ECO:0000256" key="6">
    <source>
        <dbReference type="ARBA" id="ARBA00024195"/>
    </source>
</evidence>
<reference evidence="10" key="1">
    <citation type="submission" date="2013-09" db="EMBL/GenBank/DDBJ databases">
        <title>The Genome Sequence of Anopheles maculatus species B.</title>
        <authorList>
            <consortium name="The Broad Institute Genomics Platform"/>
            <person name="Neafsey D.E."/>
            <person name="Besansky N."/>
            <person name="Howell P."/>
            <person name="Walton C."/>
            <person name="Young S.K."/>
            <person name="Zeng Q."/>
            <person name="Gargeya S."/>
            <person name="Fitzgerald M."/>
            <person name="Haas B."/>
            <person name="Abouelleil A."/>
            <person name="Allen A.W."/>
            <person name="Alvarado L."/>
            <person name="Arachchi H.M."/>
            <person name="Berlin A.M."/>
            <person name="Chapman S.B."/>
            <person name="Gainer-Dewar J."/>
            <person name="Goldberg J."/>
            <person name="Griggs A."/>
            <person name="Gujja S."/>
            <person name="Hansen M."/>
            <person name="Howarth C."/>
            <person name="Imamovic A."/>
            <person name="Ireland A."/>
            <person name="Larimer J."/>
            <person name="McCowan C."/>
            <person name="Murphy C."/>
            <person name="Pearson M."/>
            <person name="Poon T.W."/>
            <person name="Priest M."/>
            <person name="Roberts A."/>
            <person name="Saif S."/>
            <person name="Shea T."/>
            <person name="Sisk P."/>
            <person name="Sykes S."/>
            <person name="Wortman J."/>
            <person name="Nusbaum C."/>
            <person name="Birren B."/>
        </authorList>
    </citation>
    <scope>NUCLEOTIDE SEQUENCE [LARGE SCALE GENOMIC DNA]</scope>
    <source>
        <strain evidence="10">maculatus3</strain>
    </source>
</reference>
<dbReference type="FunFam" id="2.40.10.10:FF:000036">
    <property type="entry name" value="Trypsin beta"/>
    <property type="match status" value="1"/>
</dbReference>
<dbReference type="InterPro" id="IPR009003">
    <property type="entry name" value="Peptidase_S1_PA"/>
</dbReference>